<evidence type="ECO:0000313" key="4">
    <source>
        <dbReference type="Proteomes" id="UP000016931"/>
    </source>
</evidence>
<evidence type="ECO:0000256" key="1">
    <source>
        <dbReference type="SAM" id="MobiDB-lite"/>
    </source>
</evidence>
<evidence type="ECO:0000256" key="2">
    <source>
        <dbReference type="SAM" id="SignalP"/>
    </source>
</evidence>
<feature type="compositionally biased region" description="Basic and acidic residues" evidence="1">
    <location>
        <begin position="78"/>
        <end position="97"/>
    </location>
</feature>
<sequence>MPPPLYTKPTFLLSILNLCATGGATYYLQNQISYSLEENEARADEIEGTLRGHIGLIHEAHERIEAKIGSAGIGKGGLENRELYDQRGRDEGKKGGK</sequence>
<proteinExistence type="predicted"/>
<evidence type="ECO:0000313" key="3">
    <source>
        <dbReference type="EMBL" id="EMF10741.1"/>
    </source>
</evidence>
<feature type="signal peptide" evidence="2">
    <location>
        <begin position="1"/>
        <end position="25"/>
    </location>
</feature>
<dbReference type="RefSeq" id="XP_016758862.1">
    <property type="nucleotide sequence ID" value="XM_016909093.1"/>
</dbReference>
<reference evidence="3 4" key="1">
    <citation type="journal article" date="2012" name="PLoS Pathog.">
        <title>Diverse lifestyles and strategies of plant pathogenesis encoded in the genomes of eighteen Dothideomycetes fungi.</title>
        <authorList>
            <person name="Ohm R.A."/>
            <person name="Feau N."/>
            <person name="Henrissat B."/>
            <person name="Schoch C.L."/>
            <person name="Horwitz B.A."/>
            <person name="Barry K.W."/>
            <person name="Condon B.J."/>
            <person name="Copeland A.C."/>
            <person name="Dhillon B."/>
            <person name="Glaser F."/>
            <person name="Hesse C.N."/>
            <person name="Kosti I."/>
            <person name="LaButti K."/>
            <person name="Lindquist E.A."/>
            <person name="Lucas S."/>
            <person name="Salamov A.A."/>
            <person name="Bradshaw R.E."/>
            <person name="Ciuffetti L."/>
            <person name="Hamelin R.C."/>
            <person name="Kema G.H.J."/>
            <person name="Lawrence C."/>
            <person name="Scott J.A."/>
            <person name="Spatafora J.W."/>
            <person name="Turgeon B.G."/>
            <person name="de Wit P.J.G.M."/>
            <person name="Zhong S."/>
            <person name="Goodwin S.B."/>
            <person name="Grigoriev I.V."/>
        </authorList>
    </citation>
    <scope>NUCLEOTIDE SEQUENCE [LARGE SCALE GENOMIC DNA]</scope>
    <source>
        <strain evidence="3 4">SO2202</strain>
    </source>
</reference>
<dbReference type="GeneID" id="27906230"/>
<accession>N1QEC6</accession>
<feature type="chain" id="PRO_5004110241" evidence="2">
    <location>
        <begin position="26"/>
        <end position="97"/>
    </location>
</feature>
<keyword evidence="2" id="KW-0732">Signal</keyword>
<dbReference type="OrthoDB" id="113620at2759"/>
<dbReference type="EMBL" id="KB456267">
    <property type="protein sequence ID" value="EMF10741.1"/>
    <property type="molecule type" value="Genomic_DNA"/>
</dbReference>
<dbReference type="OMA" id="NEYYGKR"/>
<keyword evidence="4" id="KW-1185">Reference proteome</keyword>
<feature type="region of interest" description="Disordered" evidence="1">
    <location>
        <begin position="72"/>
        <end position="97"/>
    </location>
</feature>
<organism evidence="3 4">
    <name type="scientific">Sphaerulina musiva (strain SO2202)</name>
    <name type="common">Poplar stem canker fungus</name>
    <name type="synonym">Septoria musiva</name>
    <dbReference type="NCBI Taxonomy" id="692275"/>
    <lineage>
        <taxon>Eukaryota</taxon>
        <taxon>Fungi</taxon>
        <taxon>Dikarya</taxon>
        <taxon>Ascomycota</taxon>
        <taxon>Pezizomycotina</taxon>
        <taxon>Dothideomycetes</taxon>
        <taxon>Dothideomycetidae</taxon>
        <taxon>Mycosphaerellales</taxon>
        <taxon>Mycosphaerellaceae</taxon>
        <taxon>Sphaerulina</taxon>
    </lineage>
</organism>
<protein>
    <submittedName>
        <fullName evidence="3">Uncharacterized protein</fullName>
    </submittedName>
</protein>
<dbReference type="Proteomes" id="UP000016931">
    <property type="component" value="Unassembled WGS sequence"/>
</dbReference>
<gene>
    <name evidence="3" type="ORF">SEPMUDRAFT_49002</name>
</gene>
<name>N1QEC6_SPHMS</name>
<dbReference type="eggNOG" id="ENOG502R1G2">
    <property type="taxonomic scope" value="Eukaryota"/>
</dbReference>
<dbReference type="HOGENOM" id="CLU_188549_0_0_1"/>
<dbReference type="AlphaFoldDB" id="N1QEC6"/>